<sequence>MQCFVPSAGNAPDRSARTDLVVVTAELQPLLAPPPLRLTSHSPGSTPYVLNNGKSPRPARLYAVSLVADNVNLPPTGYPKPACLLFLLLLRGAVDAVMASSAAPPGVVDPTKPKSYPVILSDAVLGKSSKEALTAIRYNHKPELSSDTAPNAATLKPSPSDDDTFNLSFYENGGKFAYSGTRSAKENQYVLIFDPERKAFVLHRVDSMFHMNLARTPYNSDAQELKDKYPHIDSNIRSTTDKKKAPAGRRDTTNKKASAEGKKKEAPAAKADAPDAEAKATQQSQADKDSKPKKQQQRNRSPADEDEDDDDDDDEDDGGGGGGGLLVEYPDPAPSAPTRGQDFSPAFPTAIRRFSEFVRDEGPESDEDADAEYDEEDILGEEDDDVSGEGGNGFKLPSPVTAGGGGALPQADENGDIDIGDDDFEAELEKELEQELSGLDMDAGGDAESDVSEED</sequence>
<dbReference type="OrthoDB" id="125903at2759"/>
<feature type="domain" description="Transcription elongation factor Eaf N-terminal" evidence="2">
    <location>
        <begin position="116"/>
        <end position="217"/>
    </location>
</feature>
<feature type="region of interest" description="Disordered" evidence="1">
    <location>
        <begin position="228"/>
        <end position="455"/>
    </location>
</feature>
<organism evidence="3 4">
    <name type="scientific">Diaporthe helianthi</name>
    <dbReference type="NCBI Taxonomy" id="158607"/>
    <lineage>
        <taxon>Eukaryota</taxon>
        <taxon>Fungi</taxon>
        <taxon>Dikarya</taxon>
        <taxon>Ascomycota</taxon>
        <taxon>Pezizomycotina</taxon>
        <taxon>Sordariomycetes</taxon>
        <taxon>Sordariomycetidae</taxon>
        <taxon>Diaporthales</taxon>
        <taxon>Diaporthaceae</taxon>
        <taxon>Diaporthe</taxon>
    </lineage>
</organism>
<dbReference type="EMBL" id="MAVT02000607">
    <property type="protein sequence ID" value="POS74575.1"/>
    <property type="molecule type" value="Genomic_DNA"/>
</dbReference>
<feature type="compositionally biased region" description="Basic and acidic residues" evidence="1">
    <location>
        <begin position="353"/>
        <end position="362"/>
    </location>
</feature>
<feature type="compositionally biased region" description="Acidic residues" evidence="1">
    <location>
        <begin position="413"/>
        <end position="426"/>
    </location>
</feature>
<dbReference type="Proteomes" id="UP000094444">
    <property type="component" value="Unassembled WGS sequence"/>
</dbReference>
<evidence type="ECO:0000313" key="3">
    <source>
        <dbReference type="EMBL" id="POS74575.1"/>
    </source>
</evidence>
<gene>
    <name evidence="3" type="ORF">DHEL01_v207035</name>
</gene>
<protein>
    <recommendedName>
        <fullName evidence="2">Transcription elongation factor Eaf N-terminal domain-containing protein</fullName>
    </recommendedName>
</protein>
<name>A0A2P5HWG1_DIAHE</name>
<reference evidence="3" key="1">
    <citation type="submission" date="2017-09" db="EMBL/GenBank/DDBJ databases">
        <title>Polyketide synthases of a Diaporthe helianthi virulent isolate.</title>
        <authorList>
            <person name="Baroncelli R."/>
        </authorList>
    </citation>
    <scope>NUCLEOTIDE SEQUENCE [LARGE SCALE GENOMIC DNA]</scope>
    <source>
        <strain evidence="3">7/96</strain>
    </source>
</reference>
<evidence type="ECO:0000313" key="4">
    <source>
        <dbReference type="Proteomes" id="UP000094444"/>
    </source>
</evidence>
<dbReference type="InterPro" id="IPR019194">
    <property type="entry name" value="Tscrpt_elong_fac_Eaf_N"/>
</dbReference>
<feature type="compositionally biased region" description="Acidic residues" evidence="1">
    <location>
        <begin position="363"/>
        <end position="387"/>
    </location>
</feature>
<evidence type="ECO:0000259" key="2">
    <source>
        <dbReference type="Pfam" id="PF09816"/>
    </source>
</evidence>
<feature type="compositionally biased region" description="Acidic residues" evidence="1">
    <location>
        <begin position="443"/>
        <end position="455"/>
    </location>
</feature>
<accession>A0A2P5HWG1</accession>
<evidence type="ECO:0000256" key="1">
    <source>
        <dbReference type="SAM" id="MobiDB-lite"/>
    </source>
</evidence>
<comment type="caution">
    <text evidence="3">The sequence shown here is derived from an EMBL/GenBank/DDBJ whole genome shotgun (WGS) entry which is preliminary data.</text>
</comment>
<keyword evidence="4" id="KW-1185">Reference proteome</keyword>
<feature type="compositionally biased region" description="Basic and acidic residues" evidence="1">
    <location>
        <begin position="239"/>
        <end position="278"/>
    </location>
</feature>
<dbReference type="AlphaFoldDB" id="A0A2P5HWG1"/>
<proteinExistence type="predicted"/>
<dbReference type="STRING" id="158607.A0A2P5HWG1"/>
<feature type="compositionally biased region" description="Acidic residues" evidence="1">
    <location>
        <begin position="304"/>
        <end position="318"/>
    </location>
</feature>
<dbReference type="Pfam" id="PF09816">
    <property type="entry name" value="EAF"/>
    <property type="match status" value="1"/>
</dbReference>
<dbReference type="InParanoid" id="A0A2P5HWG1"/>